<dbReference type="InterPro" id="IPR013785">
    <property type="entry name" value="Aldolase_TIM"/>
</dbReference>
<feature type="binding site" evidence="7">
    <location>
        <begin position="291"/>
        <end position="292"/>
    </location>
    <ligand>
        <name>FMN</name>
        <dbReference type="ChEBI" id="CHEBI:58210"/>
    </ligand>
</feature>
<dbReference type="KEGG" id="ssm:Spirs_1471"/>
<reference evidence="9 10" key="1">
    <citation type="journal article" date="2010" name="Stand. Genomic Sci.">
        <title>Complete genome sequence of Spirochaeta smaragdinae type strain (SEBR 4228).</title>
        <authorList>
            <person name="Mavromatis K."/>
            <person name="Yasawong M."/>
            <person name="Chertkov O."/>
            <person name="Lapidus A."/>
            <person name="Lucas S."/>
            <person name="Nolan M."/>
            <person name="Del Rio T.G."/>
            <person name="Tice H."/>
            <person name="Cheng J.F."/>
            <person name="Pitluck S."/>
            <person name="Liolios K."/>
            <person name="Ivanova N."/>
            <person name="Tapia R."/>
            <person name="Han C."/>
            <person name="Bruce D."/>
            <person name="Goodwin L."/>
            <person name="Pati A."/>
            <person name="Chen A."/>
            <person name="Palaniappan K."/>
            <person name="Land M."/>
            <person name="Hauser L."/>
            <person name="Chang Y.J."/>
            <person name="Jeffries C.D."/>
            <person name="Detter J.C."/>
            <person name="Rohde M."/>
            <person name="Brambilla E."/>
            <person name="Spring S."/>
            <person name="Goker M."/>
            <person name="Sikorski J."/>
            <person name="Woyke T."/>
            <person name="Bristow J."/>
            <person name="Eisen J.A."/>
            <person name="Markowitz V."/>
            <person name="Hugenholtz P."/>
            <person name="Klenk H.P."/>
            <person name="Kyrpides N.C."/>
        </authorList>
    </citation>
    <scope>NUCLEOTIDE SEQUENCE [LARGE SCALE GENOMIC DNA]</scope>
    <source>
        <strain evidence="10">DSM 11293 / JCM 15392 / SEBR 4228</strain>
    </source>
</reference>
<keyword evidence="3 7" id="KW-0288">FMN</keyword>
<keyword evidence="10" id="KW-1185">Reference proteome</keyword>
<dbReference type="GO" id="GO:0016491">
    <property type="term" value="F:oxidoreductase activity"/>
    <property type="evidence" value="ECO:0007669"/>
    <property type="project" value="UniProtKB-KW"/>
</dbReference>
<accession>E1R563</accession>
<evidence type="ECO:0000256" key="2">
    <source>
        <dbReference type="ARBA" id="ARBA00022630"/>
    </source>
</evidence>
<evidence type="ECO:0000256" key="4">
    <source>
        <dbReference type="ARBA" id="ARBA00023002"/>
    </source>
</evidence>
<protein>
    <submittedName>
        <fullName evidence="9">FMN-dependent alpha-hydroxy acid dehydrogenase</fullName>
    </submittedName>
</protein>
<evidence type="ECO:0000256" key="1">
    <source>
        <dbReference type="ARBA" id="ARBA00001917"/>
    </source>
</evidence>
<proteinExistence type="inferred from homology"/>
<dbReference type="InterPro" id="IPR000262">
    <property type="entry name" value="FMN-dep_DH"/>
</dbReference>
<dbReference type="EMBL" id="CP002116">
    <property type="protein sequence ID" value="ADK80598.1"/>
    <property type="molecule type" value="Genomic_DNA"/>
</dbReference>
<feature type="binding site" evidence="7">
    <location>
        <position position="235"/>
    </location>
    <ligand>
        <name>FMN</name>
        <dbReference type="ChEBI" id="CHEBI:58210"/>
    </ligand>
</feature>
<dbReference type="STRING" id="573413.Spirs_1471"/>
<name>E1R563_SEDSS</name>
<dbReference type="PANTHER" id="PTHR10578">
    <property type="entry name" value="S -2-HYDROXY-ACID OXIDASE-RELATED"/>
    <property type="match status" value="1"/>
</dbReference>
<dbReference type="InterPro" id="IPR012133">
    <property type="entry name" value="Alpha-hydoxy_acid_DH_FMN"/>
</dbReference>
<feature type="binding site" evidence="7">
    <location>
        <begin position="268"/>
        <end position="272"/>
    </location>
    <ligand>
        <name>FMN</name>
        <dbReference type="ChEBI" id="CHEBI:58210"/>
    </ligand>
</feature>
<keyword evidence="2 7" id="KW-0285">Flavoprotein</keyword>
<evidence type="ECO:0000313" key="10">
    <source>
        <dbReference type="Proteomes" id="UP000002318"/>
    </source>
</evidence>
<dbReference type="PIRSF" id="PIRSF000138">
    <property type="entry name" value="Al-hdrx_acd_dh"/>
    <property type="match status" value="1"/>
</dbReference>
<dbReference type="OrthoDB" id="9770452at2"/>
<dbReference type="GO" id="GO:0010181">
    <property type="term" value="F:FMN binding"/>
    <property type="evidence" value="ECO:0007669"/>
    <property type="project" value="InterPro"/>
</dbReference>
<comment type="similarity">
    <text evidence="5">Belongs to the FMN-dependent alpha-hydroxy acid dehydrogenase family.</text>
</comment>
<dbReference type="PANTHER" id="PTHR10578:SF107">
    <property type="entry name" value="2-HYDROXYACID OXIDASE 1"/>
    <property type="match status" value="1"/>
</dbReference>
<dbReference type="SUPFAM" id="SSF51395">
    <property type="entry name" value="FMN-linked oxidoreductases"/>
    <property type="match status" value="1"/>
</dbReference>
<feature type="binding site" evidence="7">
    <location>
        <position position="237"/>
    </location>
    <ligand>
        <name>glyoxylate</name>
        <dbReference type="ChEBI" id="CHEBI:36655"/>
    </ligand>
</feature>
<evidence type="ECO:0000313" key="9">
    <source>
        <dbReference type="EMBL" id="ADK80598.1"/>
    </source>
</evidence>
<feature type="binding site" evidence="7">
    <location>
        <position position="213"/>
    </location>
    <ligand>
        <name>FMN</name>
        <dbReference type="ChEBI" id="CHEBI:58210"/>
    </ligand>
</feature>
<dbReference type="Proteomes" id="UP000002318">
    <property type="component" value="Chromosome"/>
</dbReference>
<gene>
    <name evidence="9" type="ordered locus">Spirs_1471</name>
</gene>
<dbReference type="HOGENOM" id="CLU_020639_6_0_12"/>
<dbReference type="eggNOG" id="COG1304">
    <property type="taxonomic scope" value="Bacteria"/>
</dbReference>
<dbReference type="AlphaFoldDB" id="E1R563"/>
<evidence type="ECO:0000259" key="8">
    <source>
        <dbReference type="PROSITE" id="PS51349"/>
    </source>
</evidence>
<evidence type="ECO:0000256" key="6">
    <source>
        <dbReference type="PIRSR" id="PIRSR000138-1"/>
    </source>
</evidence>
<dbReference type="InterPro" id="IPR037396">
    <property type="entry name" value="FMN_HAD"/>
</dbReference>
<dbReference type="CDD" id="cd02809">
    <property type="entry name" value="alpha_hydroxyacid_oxid_FMN"/>
    <property type="match status" value="1"/>
</dbReference>
<organism evidence="9 10">
    <name type="scientific">Sediminispirochaeta smaragdinae (strain DSM 11293 / JCM 15392 / SEBR 4228)</name>
    <name type="common">Spirochaeta smaragdinae</name>
    <dbReference type="NCBI Taxonomy" id="573413"/>
    <lineage>
        <taxon>Bacteria</taxon>
        <taxon>Pseudomonadati</taxon>
        <taxon>Spirochaetota</taxon>
        <taxon>Spirochaetia</taxon>
        <taxon>Spirochaetales</taxon>
        <taxon>Spirochaetaceae</taxon>
        <taxon>Sediminispirochaeta</taxon>
    </lineage>
</organism>
<evidence type="ECO:0000256" key="7">
    <source>
        <dbReference type="PIRSR" id="PIRSR000138-2"/>
    </source>
</evidence>
<evidence type="ECO:0000256" key="5">
    <source>
        <dbReference type="ARBA" id="ARBA00024042"/>
    </source>
</evidence>
<feature type="binding site" evidence="7">
    <location>
        <position position="240"/>
    </location>
    <ligand>
        <name>glyoxylate</name>
        <dbReference type="ChEBI" id="CHEBI:36655"/>
    </ligand>
</feature>
<evidence type="ECO:0000256" key="3">
    <source>
        <dbReference type="ARBA" id="ARBA00022643"/>
    </source>
</evidence>
<feature type="active site" description="Proton acceptor" evidence="6">
    <location>
        <position position="237"/>
    </location>
</feature>
<dbReference type="RefSeq" id="WP_013254062.1">
    <property type="nucleotide sequence ID" value="NC_014364.1"/>
</dbReference>
<dbReference type="Pfam" id="PF01070">
    <property type="entry name" value="FMN_dh"/>
    <property type="match status" value="2"/>
</dbReference>
<sequence length="338" mass="35499">MLHDKKTEAEARRVMEGFCRVCRYCDGRSCAGEVPGMGGTGTGSSFFANVKALEAVRLNMRTIHGVRDPNTACTFLSHSLAFPAMAAPLGGVAFNMSKKSNEASYINAVVTGCRDAGTIAGTGDGEEEIIHHEACRAIAGAGGYGIPFIKPWEGKEIVKKAEEARKAGARQIGIDIDASGLITLKLMGKPVFPRKREELASLIKEIDMPVILKGIMTADEAKAAVDAGACAIVVSNHGGRVLDATPGTAEVLPKIAEVVKGRIPLLVDGGIRSGIDLFKMLALGADFALIGRPVAVAALGGGRAAVRTLMETLQQELYRTMVMTGCASLSEIDRSSLA</sequence>
<feature type="domain" description="FMN hydroxy acid dehydrogenase" evidence="8">
    <location>
        <begin position="38"/>
        <end position="338"/>
    </location>
</feature>
<dbReference type="Gene3D" id="3.20.20.70">
    <property type="entry name" value="Aldolase class I"/>
    <property type="match status" value="1"/>
</dbReference>
<dbReference type="PROSITE" id="PS51349">
    <property type="entry name" value="FMN_HYDROXY_ACID_DH_2"/>
    <property type="match status" value="1"/>
</dbReference>
<keyword evidence="4" id="KW-0560">Oxidoreductase</keyword>
<comment type="cofactor">
    <cofactor evidence="1">
        <name>FMN</name>
        <dbReference type="ChEBI" id="CHEBI:58210"/>
    </cofactor>
</comment>